<name>A0A139I0K7_9PEZI</name>
<dbReference type="InterPro" id="IPR032710">
    <property type="entry name" value="NTF2-like_dom_sf"/>
</dbReference>
<dbReference type="SUPFAM" id="SSF54427">
    <property type="entry name" value="NTF2-like"/>
    <property type="match status" value="1"/>
</dbReference>
<reference evidence="1 2" key="1">
    <citation type="submission" date="2015-07" db="EMBL/GenBank/DDBJ databases">
        <title>Comparative genomics of the Sigatoka disease complex on banana suggests a link between parallel evolutionary changes in Pseudocercospora fijiensis and Pseudocercospora eumusae and increased virulence on the banana host.</title>
        <authorList>
            <person name="Chang T.-C."/>
            <person name="Salvucci A."/>
            <person name="Crous P.W."/>
            <person name="Stergiopoulos I."/>
        </authorList>
    </citation>
    <scope>NUCLEOTIDE SEQUENCE [LARGE SCALE GENOMIC DNA]</scope>
    <source>
        <strain evidence="1 2">CBS 116634</strain>
    </source>
</reference>
<comment type="caution">
    <text evidence="1">The sequence shown here is derived from an EMBL/GenBank/DDBJ whole genome shotgun (WGS) entry which is preliminary data.</text>
</comment>
<accession>A0A139I0K7</accession>
<keyword evidence="2" id="KW-1185">Reference proteome</keyword>
<dbReference type="EMBL" id="LFZO01000468">
    <property type="protein sequence ID" value="KXT08270.1"/>
    <property type="molecule type" value="Genomic_DNA"/>
</dbReference>
<dbReference type="OrthoDB" id="3628829at2759"/>
<gene>
    <name evidence="1" type="ORF">AC579_7571</name>
</gene>
<evidence type="ECO:0000313" key="1">
    <source>
        <dbReference type="EMBL" id="KXT08270.1"/>
    </source>
</evidence>
<organism evidence="1 2">
    <name type="scientific">Pseudocercospora musae</name>
    <dbReference type="NCBI Taxonomy" id="113226"/>
    <lineage>
        <taxon>Eukaryota</taxon>
        <taxon>Fungi</taxon>
        <taxon>Dikarya</taxon>
        <taxon>Ascomycota</taxon>
        <taxon>Pezizomycotina</taxon>
        <taxon>Dothideomycetes</taxon>
        <taxon>Dothideomycetidae</taxon>
        <taxon>Mycosphaerellales</taxon>
        <taxon>Mycosphaerellaceae</taxon>
        <taxon>Pseudocercospora</taxon>
    </lineage>
</organism>
<sequence length="154" mass="17122">MANDAPSGPPTPLTNAELDAMPTEMQLETLLKLFVGAVNQRDLDPNLLVWTRVSEDFVGRIDPRLLSSNGLGGLREMYLEAFKENPRMKIDLTELVPCANEKRGTATVFWTGKAEGFYHDVIIWSTGTVGFKRMEGQWFITAFEGARGLKDLAS</sequence>
<evidence type="ECO:0008006" key="3">
    <source>
        <dbReference type="Google" id="ProtNLM"/>
    </source>
</evidence>
<proteinExistence type="predicted"/>
<dbReference type="Proteomes" id="UP000073492">
    <property type="component" value="Unassembled WGS sequence"/>
</dbReference>
<protein>
    <recommendedName>
        <fullName evidence="3">SnoaL-like domain-containing protein</fullName>
    </recommendedName>
</protein>
<dbReference type="AlphaFoldDB" id="A0A139I0K7"/>
<evidence type="ECO:0000313" key="2">
    <source>
        <dbReference type="Proteomes" id="UP000073492"/>
    </source>
</evidence>